<evidence type="ECO:0000313" key="2">
    <source>
        <dbReference type="Proteomes" id="UP001216510"/>
    </source>
</evidence>
<dbReference type="RefSeq" id="WP_277414710.1">
    <property type="nucleotide sequence ID" value="NZ_CP119083.1"/>
</dbReference>
<name>A0ABY8B937_9BURK</name>
<keyword evidence="2" id="KW-1185">Reference proteome</keyword>
<protein>
    <submittedName>
        <fullName evidence="1">Uncharacterized protein</fullName>
    </submittedName>
</protein>
<dbReference type="Proteomes" id="UP001216510">
    <property type="component" value="Chromosome"/>
</dbReference>
<accession>A0ABY8B937</accession>
<evidence type="ECO:0000313" key="1">
    <source>
        <dbReference type="EMBL" id="WEF31943.1"/>
    </source>
</evidence>
<sequence>MKSIRPASGDAALSAFAEEGLIEKRENDRGETYYHVEAVEDGMRFGAFIGAQASTIKWITLRWLDGPCTSKGWDGVSEEALREEYRLLLDFVKKQAGGPPASKRDRQRTWRFKWGHVDVNYEPRDFVVAIFMVFR</sequence>
<reference evidence="1 2" key="1">
    <citation type="submission" date="2023-02" db="EMBL/GenBank/DDBJ databases">
        <title>Gemone sequence of Telluria chitinolytica ACM 3522T.</title>
        <authorList>
            <person name="Frediansyah A."/>
            <person name="Miess H."/>
            <person name="Gross H."/>
        </authorList>
    </citation>
    <scope>NUCLEOTIDE SEQUENCE [LARGE SCALE GENOMIC DNA]</scope>
    <source>
        <strain evidence="1 2">ACM 3522</strain>
    </source>
</reference>
<organism evidence="1 2">
    <name type="scientific">Pseudoduganella chitinolytica</name>
    <dbReference type="NCBI Taxonomy" id="34070"/>
    <lineage>
        <taxon>Bacteria</taxon>
        <taxon>Pseudomonadati</taxon>
        <taxon>Pseudomonadota</taxon>
        <taxon>Betaproteobacteria</taxon>
        <taxon>Burkholderiales</taxon>
        <taxon>Oxalobacteraceae</taxon>
        <taxon>Telluria group</taxon>
        <taxon>Pseudoduganella</taxon>
    </lineage>
</organism>
<gene>
    <name evidence="1" type="ORF">PX653_21295</name>
</gene>
<dbReference type="EMBL" id="CP119083">
    <property type="protein sequence ID" value="WEF31943.1"/>
    <property type="molecule type" value="Genomic_DNA"/>
</dbReference>
<proteinExistence type="predicted"/>